<name>A0A383DKY9_9ZZZZ</name>
<dbReference type="CDD" id="cd07503">
    <property type="entry name" value="HAD_HisB-N"/>
    <property type="match status" value="1"/>
</dbReference>
<dbReference type="GO" id="GO:0046872">
    <property type="term" value="F:metal ion binding"/>
    <property type="evidence" value="ECO:0007669"/>
    <property type="project" value="UniProtKB-KW"/>
</dbReference>
<accession>A0A383DKY9</accession>
<reference evidence="8" key="1">
    <citation type="submission" date="2018-05" db="EMBL/GenBank/DDBJ databases">
        <authorList>
            <person name="Lanie J.A."/>
            <person name="Ng W.-L."/>
            <person name="Kazmierczak K.M."/>
            <person name="Andrzejewski T.M."/>
            <person name="Davidsen T.M."/>
            <person name="Wayne K.J."/>
            <person name="Tettelin H."/>
            <person name="Glass J.I."/>
            <person name="Rusch D."/>
            <person name="Podicherti R."/>
            <person name="Tsui H.-C.T."/>
            <person name="Winkler M.E."/>
        </authorList>
    </citation>
    <scope>NUCLEOTIDE SEQUENCE</scope>
</reference>
<evidence type="ECO:0000256" key="7">
    <source>
        <dbReference type="ARBA" id="ARBA00031828"/>
    </source>
</evidence>
<gene>
    <name evidence="8" type="ORF">METZ01_LOCUS498006</name>
</gene>
<evidence type="ECO:0000256" key="6">
    <source>
        <dbReference type="ARBA" id="ARBA00023277"/>
    </source>
</evidence>
<dbReference type="SUPFAM" id="SSF56784">
    <property type="entry name" value="HAD-like"/>
    <property type="match status" value="1"/>
</dbReference>
<dbReference type="InterPro" id="IPR006549">
    <property type="entry name" value="HAD-SF_hydro_IIIA"/>
</dbReference>
<dbReference type="GO" id="GO:0005975">
    <property type="term" value="P:carbohydrate metabolic process"/>
    <property type="evidence" value="ECO:0007669"/>
    <property type="project" value="InterPro"/>
</dbReference>
<dbReference type="Pfam" id="PF13242">
    <property type="entry name" value="Hydrolase_like"/>
    <property type="match status" value="1"/>
</dbReference>
<keyword evidence="4" id="KW-0479">Metal-binding</keyword>
<dbReference type="NCBIfam" id="TIGR01662">
    <property type="entry name" value="HAD-SF-IIIA"/>
    <property type="match status" value="1"/>
</dbReference>
<protein>
    <recommendedName>
        <fullName evidence="7">D,D-heptose 1,7-bisphosphate phosphatase</fullName>
    </recommendedName>
</protein>
<evidence type="ECO:0000256" key="1">
    <source>
        <dbReference type="ARBA" id="ARBA00004496"/>
    </source>
</evidence>
<dbReference type="InterPro" id="IPR004446">
    <property type="entry name" value="Heptose_bisP_phosphatase"/>
</dbReference>
<comment type="similarity">
    <text evidence="2">Belongs to the GmhB family.</text>
</comment>
<keyword evidence="6" id="KW-0119">Carbohydrate metabolism</keyword>
<dbReference type="InterPro" id="IPR023214">
    <property type="entry name" value="HAD_sf"/>
</dbReference>
<dbReference type="GO" id="GO:0016791">
    <property type="term" value="F:phosphatase activity"/>
    <property type="evidence" value="ECO:0007669"/>
    <property type="project" value="InterPro"/>
</dbReference>
<dbReference type="GO" id="GO:0005737">
    <property type="term" value="C:cytoplasm"/>
    <property type="evidence" value="ECO:0007669"/>
    <property type="project" value="UniProtKB-SubCell"/>
</dbReference>
<keyword evidence="3" id="KW-0963">Cytoplasm</keyword>
<evidence type="ECO:0000256" key="4">
    <source>
        <dbReference type="ARBA" id="ARBA00022723"/>
    </source>
</evidence>
<comment type="subcellular location">
    <subcellularLocation>
        <location evidence="1">Cytoplasm</location>
    </subcellularLocation>
</comment>
<dbReference type="NCBIfam" id="TIGR01656">
    <property type="entry name" value="Histidinol-ppas"/>
    <property type="match status" value="1"/>
</dbReference>
<proteinExistence type="inferred from homology"/>
<dbReference type="InterPro" id="IPR006543">
    <property type="entry name" value="Histidinol-phos"/>
</dbReference>
<feature type="non-terminal residue" evidence="8">
    <location>
        <position position="1"/>
    </location>
</feature>
<keyword evidence="5" id="KW-0378">Hydrolase</keyword>
<dbReference type="AlphaFoldDB" id="A0A383DKY9"/>
<evidence type="ECO:0000256" key="5">
    <source>
        <dbReference type="ARBA" id="ARBA00022801"/>
    </source>
</evidence>
<dbReference type="Gene3D" id="3.40.50.1000">
    <property type="entry name" value="HAD superfamily/HAD-like"/>
    <property type="match status" value="1"/>
</dbReference>
<organism evidence="8">
    <name type="scientific">marine metagenome</name>
    <dbReference type="NCBI Taxonomy" id="408172"/>
    <lineage>
        <taxon>unclassified sequences</taxon>
        <taxon>metagenomes</taxon>
        <taxon>ecological metagenomes</taxon>
    </lineage>
</organism>
<evidence type="ECO:0000256" key="2">
    <source>
        <dbReference type="ARBA" id="ARBA00005628"/>
    </source>
</evidence>
<evidence type="ECO:0000256" key="3">
    <source>
        <dbReference type="ARBA" id="ARBA00022490"/>
    </source>
</evidence>
<dbReference type="PANTHER" id="PTHR42891:SF1">
    <property type="entry name" value="D-GLYCERO-BETA-D-MANNO-HEPTOSE-1,7-BISPHOSPHATE 7-PHOSPHATASE"/>
    <property type="match status" value="1"/>
</dbReference>
<dbReference type="PANTHER" id="PTHR42891">
    <property type="entry name" value="D-GLYCERO-BETA-D-MANNO-HEPTOSE-1,7-BISPHOSPHATE 7-PHOSPHATASE"/>
    <property type="match status" value="1"/>
</dbReference>
<dbReference type="InterPro" id="IPR036412">
    <property type="entry name" value="HAD-like_sf"/>
</dbReference>
<dbReference type="EMBL" id="UINC01218218">
    <property type="protein sequence ID" value="SVE45152.1"/>
    <property type="molecule type" value="Genomic_DNA"/>
</dbReference>
<evidence type="ECO:0000313" key="8">
    <source>
        <dbReference type="EMBL" id="SVE45152.1"/>
    </source>
</evidence>
<sequence>VINRALVSDGRPFPPPSLDKLEILPDVPESLRLLKENGFLLIVVTNQPDVGRGTQKQETVEKMHTYLLNQLPLDDIYVCWHGQDGECECRKPSSGMLSQAAEKYGVDFQQSYLIGDRWKDIDAGKKVGCKTIFLDYQYNELLHSQPDFTTTSTIRASEWIISQSN</sequence>